<protein>
    <submittedName>
        <fullName evidence="1">Uncharacterized protein</fullName>
    </submittedName>
</protein>
<dbReference type="AlphaFoldDB" id="A0A4Q9DE33"/>
<sequence>MCAAGQLPHMKARSRILLHRPTLEKWLAGGFSEFKQA</sequence>
<evidence type="ECO:0000313" key="1">
    <source>
        <dbReference type="EMBL" id="TBL68190.1"/>
    </source>
</evidence>
<accession>A0A4Q9DE33</accession>
<dbReference type="EMBL" id="SIRE01000049">
    <property type="protein sequence ID" value="TBL68190.1"/>
    <property type="molecule type" value="Genomic_DNA"/>
</dbReference>
<dbReference type="OrthoDB" id="515428at2"/>
<proteinExistence type="predicted"/>
<organism evidence="1 2">
    <name type="scientific">Paenibacillus thalictri</name>
    <dbReference type="NCBI Taxonomy" id="2527873"/>
    <lineage>
        <taxon>Bacteria</taxon>
        <taxon>Bacillati</taxon>
        <taxon>Bacillota</taxon>
        <taxon>Bacilli</taxon>
        <taxon>Bacillales</taxon>
        <taxon>Paenibacillaceae</taxon>
        <taxon>Paenibacillus</taxon>
    </lineage>
</organism>
<name>A0A4Q9DE33_9BACL</name>
<keyword evidence="2" id="KW-1185">Reference proteome</keyword>
<reference evidence="1 2" key="1">
    <citation type="submission" date="2019-02" db="EMBL/GenBank/DDBJ databases">
        <title>Paenibacillus sp. nov., isolated from surface-sterilized tissue of Thalictrum simplex L.</title>
        <authorList>
            <person name="Tuo L."/>
        </authorList>
    </citation>
    <scope>NUCLEOTIDE SEQUENCE [LARGE SCALE GENOMIC DNA]</scope>
    <source>
        <strain evidence="1 2">N2SHLJ1</strain>
    </source>
</reference>
<gene>
    <name evidence="1" type="ORF">EYB31_38565</name>
</gene>
<comment type="caution">
    <text evidence="1">The sequence shown here is derived from an EMBL/GenBank/DDBJ whole genome shotgun (WGS) entry which is preliminary data.</text>
</comment>
<dbReference type="Proteomes" id="UP000293142">
    <property type="component" value="Unassembled WGS sequence"/>
</dbReference>
<evidence type="ECO:0000313" key="2">
    <source>
        <dbReference type="Proteomes" id="UP000293142"/>
    </source>
</evidence>